<accession>A0A6A6B975</accession>
<dbReference type="PANTHER" id="PTHR42037:SF1">
    <property type="match status" value="1"/>
</dbReference>
<proteinExistence type="predicted"/>
<dbReference type="GeneID" id="54298420"/>
<gene>
    <name evidence="2" type="ORF">K452DRAFT_289996</name>
</gene>
<dbReference type="OrthoDB" id="4851849at2759"/>
<dbReference type="AlphaFoldDB" id="A0A6A6B975"/>
<dbReference type="RefSeq" id="XP_033395150.1">
    <property type="nucleotide sequence ID" value="XM_033540924.1"/>
</dbReference>
<dbReference type="Pfam" id="PF14441">
    <property type="entry name" value="OTT_1508_deam"/>
    <property type="match status" value="1"/>
</dbReference>
<reference evidence="2" key="1">
    <citation type="journal article" date="2020" name="Stud. Mycol.">
        <title>101 Dothideomycetes genomes: a test case for predicting lifestyles and emergence of pathogens.</title>
        <authorList>
            <person name="Haridas S."/>
            <person name="Albert R."/>
            <person name="Binder M."/>
            <person name="Bloem J."/>
            <person name="Labutti K."/>
            <person name="Salamov A."/>
            <person name="Andreopoulos B."/>
            <person name="Baker S."/>
            <person name="Barry K."/>
            <person name="Bills G."/>
            <person name="Bluhm B."/>
            <person name="Cannon C."/>
            <person name="Castanera R."/>
            <person name="Culley D."/>
            <person name="Daum C."/>
            <person name="Ezra D."/>
            <person name="Gonzalez J."/>
            <person name="Henrissat B."/>
            <person name="Kuo A."/>
            <person name="Liang C."/>
            <person name="Lipzen A."/>
            <person name="Lutzoni F."/>
            <person name="Magnuson J."/>
            <person name="Mondo S."/>
            <person name="Nolan M."/>
            <person name="Ohm R."/>
            <person name="Pangilinan J."/>
            <person name="Park H.-J."/>
            <person name="Ramirez L."/>
            <person name="Alfaro M."/>
            <person name="Sun H."/>
            <person name="Tritt A."/>
            <person name="Yoshinaga Y."/>
            <person name="Zwiers L.-H."/>
            <person name="Turgeon B."/>
            <person name="Goodwin S."/>
            <person name="Spatafora J."/>
            <person name="Crous P."/>
            <person name="Grigoriev I."/>
        </authorList>
    </citation>
    <scope>NUCLEOTIDE SEQUENCE</scope>
    <source>
        <strain evidence="2">CBS 121167</strain>
    </source>
</reference>
<dbReference type="Proteomes" id="UP000799438">
    <property type="component" value="Unassembled WGS sequence"/>
</dbReference>
<organism evidence="2 3">
    <name type="scientific">Aplosporella prunicola CBS 121167</name>
    <dbReference type="NCBI Taxonomy" id="1176127"/>
    <lineage>
        <taxon>Eukaryota</taxon>
        <taxon>Fungi</taxon>
        <taxon>Dikarya</taxon>
        <taxon>Ascomycota</taxon>
        <taxon>Pezizomycotina</taxon>
        <taxon>Dothideomycetes</taxon>
        <taxon>Dothideomycetes incertae sedis</taxon>
        <taxon>Botryosphaeriales</taxon>
        <taxon>Aplosporellaceae</taxon>
        <taxon>Aplosporella</taxon>
    </lineage>
</organism>
<name>A0A6A6B975_9PEZI</name>
<keyword evidence="3" id="KW-1185">Reference proteome</keyword>
<dbReference type="PANTHER" id="PTHR42037">
    <property type="match status" value="1"/>
</dbReference>
<sequence>MLAPNTAVPNHSVWTGLGRQTFEAHVDELARTNVVAGPRRYSHAEWPKASHETLSFAVERQLADDFAFVAAYEPGPAYVTTAALEIATDPERLTVRLAANEGVNACVERALRDILGHLNTCARKGTSRARCQESILDTIVRLNENKIFGRIGSKYFQRPKNAHGWSGKSLSLHFKRAVDVMIPGRPTPEVSALKDEIDSFHNTFLELEAADKGSNLTVLLKRLLAKAFLITEDGVSLSRRLQALGASVEQSDAKEIRQFSKLASYWRISQSLAYRCRSSPFRGLFQNADLGVLEPYSPLRSVTSKRRRYVHAEIQLLVHYERHAGLARPRAIGSSKEACFLCDAFIKAHGRFVVSKAHRQVYCQWTVPDVKDYSSDTRKRLRSALHAVDRDIVQEMKTVQLRRAQKIHLFRAYPMQSTINLLKDVLPPPTVSTVPTPVPVPDKAPPRDSVMEGDEVTSAFLALPEKPMAEVHVHVVTTPMKPPASPVKAPTIMASRVTLLPDMEQKAAPDEGAPLPDAERKPAPEEVVPLPDTGQKNAAAEEVALRSNTGQNTAPDAATVPLPDVGQKDAPDNSSPADVVPAAASAAPTIDQPRALSEASKSLDEAKQPPSQASESGFSKILPAAPLFASLAGLNIQIHLEEGKRFSSGSASLEPAEQEKPEGECFDVRKLAPGEEKVFERTGGDAQPEVAFAINRGGKTVRVRCRWYP</sequence>
<dbReference type="InterPro" id="IPR027796">
    <property type="entry name" value="OTT_1508_deam-like"/>
</dbReference>
<protein>
    <submittedName>
        <fullName evidence="2">Uncharacterized protein</fullName>
    </submittedName>
</protein>
<feature type="compositionally biased region" description="Low complexity" evidence="1">
    <location>
        <begin position="574"/>
        <end position="588"/>
    </location>
</feature>
<feature type="region of interest" description="Disordered" evidence="1">
    <location>
        <begin position="507"/>
        <end position="533"/>
    </location>
</feature>
<dbReference type="EMBL" id="ML995493">
    <property type="protein sequence ID" value="KAF2139437.1"/>
    <property type="molecule type" value="Genomic_DNA"/>
</dbReference>
<evidence type="ECO:0000256" key="1">
    <source>
        <dbReference type="SAM" id="MobiDB-lite"/>
    </source>
</evidence>
<evidence type="ECO:0000313" key="2">
    <source>
        <dbReference type="EMBL" id="KAF2139437.1"/>
    </source>
</evidence>
<evidence type="ECO:0000313" key="3">
    <source>
        <dbReference type="Proteomes" id="UP000799438"/>
    </source>
</evidence>
<feature type="region of interest" description="Disordered" evidence="1">
    <location>
        <begin position="546"/>
        <end position="618"/>
    </location>
</feature>